<feature type="domain" description="Deacetylase sirtuin-type" evidence="9">
    <location>
        <begin position="229"/>
        <end position="494"/>
    </location>
</feature>
<proteinExistence type="inferred from homology"/>
<dbReference type="PROSITE" id="PS50305">
    <property type="entry name" value="SIRTUIN"/>
    <property type="match status" value="1"/>
</dbReference>
<dbReference type="Gene3D" id="3.40.50.1220">
    <property type="entry name" value="TPP-binding domain"/>
    <property type="match status" value="1"/>
</dbReference>
<feature type="binding site" evidence="7">
    <location>
        <position position="364"/>
    </location>
    <ligand>
        <name>Zn(2+)</name>
        <dbReference type="ChEBI" id="CHEBI:29105"/>
    </ligand>
</feature>
<organism evidence="10 11">
    <name type="scientific">Lodderomyces beijingensis</name>
    <dbReference type="NCBI Taxonomy" id="1775926"/>
    <lineage>
        <taxon>Eukaryota</taxon>
        <taxon>Fungi</taxon>
        <taxon>Dikarya</taxon>
        <taxon>Ascomycota</taxon>
        <taxon>Saccharomycotina</taxon>
        <taxon>Pichiomycetes</taxon>
        <taxon>Debaryomycetaceae</taxon>
        <taxon>Candida/Lodderomyces clade</taxon>
        <taxon>Lodderomyces</taxon>
    </lineage>
</organism>
<name>A0ABP0ZRD5_9ASCO</name>
<evidence type="ECO:0000256" key="7">
    <source>
        <dbReference type="PROSITE-ProRule" id="PRU00236"/>
    </source>
</evidence>
<keyword evidence="11" id="KW-1185">Reference proteome</keyword>
<feature type="region of interest" description="Disordered" evidence="8">
    <location>
        <begin position="40"/>
        <end position="115"/>
    </location>
</feature>
<sequence>MHGNVQIPSASSSAAAAAATRAATVTTTAAPAPPKRIYEFNSFGVGDFDPRPISKIRKLTPREMPQPRVDSLHTRSDTSPTQTNQHHDTPSPSLQPSANKSPSNQDSGQDSDQANNLHINTETTSLSTPETSSVESPLSTPIIDKFQHNHKLQHRYRTCILRKGARHFLRKVLPPTVSSSDLVELILTLGYPKEVVMDYPLLSTREIGQILMELITQDAEFGAAARTRVHTVKYTLTDFISDLRSRSRIMVITGAGISTSLGLPDFRSDRGLYSRLAKLELSDPQKVFDLETFKLDPTIFYSVAHMVLPPEDKLSVLHKFLKLLSDKNKLQRIYTQNVDNLEKIAGIPSDQVVQCHGSFVKATCLTCDEVIDGSEIFRHIMRQSVPRCFTCWANVDEATVDYGVIKPNITFFGEDLPKRFFDLCFSDCRTCDLAIVIGTSLKVEPVASLIDQIPRGVKRVLINREPLDDRGFDLSLIGYCDDVASYLVQRLGEEDWRLNHKDVCRYDRFNVVSRDSATLEITKEKNV</sequence>
<dbReference type="InterPro" id="IPR029035">
    <property type="entry name" value="DHS-like_NAD/FAD-binding_dom"/>
</dbReference>
<evidence type="ECO:0000256" key="6">
    <source>
        <dbReference type="ARBA" id="ARBA00023027"/>
    </source>
</evidence>
<feature type="binding site" evidence="7">
    <location>
        <position position="367"/>
    </location>
    <ligand>
        <name>Zn(2+)</name>
        <dbReference type="ChEBI" id="CHEBI:29105"/>
    </ligand>
</feature>
<dbReference type="SUPFAM" id="SSF52467">
    <property type="entry name" value="DHS-like NAD/FAD-binding domain"/>
    <property type="match status" value="1"/>
</dbReference>
<evidence type="ECO:0000259" key="9">
    <source>
        <dbReference type="PROSITE" id="PS50305"/>
    </source>
</evidence>
<evidence type="ECO:0000256" key="4">
    <source>
        <dbReference type="ARBA" id="ARBA00022723"/>
    </source>
</evidence>
<dbReference type="InterPro" id="IPR026590">
    <property type="entry name" value="Ssirtuin_cat_dom"/>
</dbReference>
<dbReference type="EMBL" id="OZ022409">
    <property type="protein sequence ID" value="CAK9440372.1"/>
    <property type="molecule type" value="Genomic_DNA"/>
</dbReference>
<comment type="similarity">
    <text evidence="2">Belongs to the sirtuin family. Class I subfamily.</text>
</comment>
<comment type="cofactor">
    <cofactor evidence="1">
        <name>Zn(2+)</name>
        <dbReference type="ChEBI" id="CHEBI:29105"/>
    </cofactor>
</comment>
<dbReference type="InterPro" id="IPR026591">
    <property type="entry name" value="Sirtuin_cat_small_dom_sf"/>
</dbReference>
<gene>
    <name evidence="10" type="ORF">LODBEIA_P44720</name>
</gene>
<dbReference type="InterPro" id="IPR050134">
    <property type="entry name" value="NAD-dep_sirtuin_deacylases"/>
</dbReference>
<dbReference type="PANTHER" id="PTHR11085:SF9">
    <property type="entry name" value="NAD-DEPENDENT PROTEIN DEACETYLASE SIRTUIN-1"/>
    <property type="match status" value="1"/>
</dbReference>
<evidence type="ECO:0000256" key="5">
    <source>
        <dbReference type="ARBA" id="ARBA00022833"/>
    </source>
</evidence>
<accession>A0ABP0ZRD5</accession>
<evidence type="ECO:0000256" key="1">
    <source>
        <dbReference type="ARBA" id="ARBA00001947"/>
    </source>
</evidence>
<keyword evidence="6" id="KW-0520">NAD</keyword>
<feature type="compositionally biased region" description="Polar residues" evidence="8">
    <location>
        <begin position="77"/>
        <end position="115"/>
    </location>
</feature>
<evidence type="ECO:0000256" key="8">
    <source>
        <dbReference type="SAM" id="MobiDB-lite"/>
    </source>
</evidence>
<keyword evidence="5 7" id="KW-0862">Zinc</keyword>
<evidence type="ECO:0000313" key="11">
    <source>
        <dbReference type="Proteomes" id="UP001497383"/>
    </source>
</evidence>
<reference evidence="10 11" key="1">
    <citation type="submission" date="2024-03" db="EMBL/GenBank/DDBJ databases">
        <authorList>
            <person name="Brejova B."/>
        </authorList>
    </citation>
    <scope>NUCLEOTIDE SEQUENCE [LARGE SCALE GENOMIC DNA]</scope>
    <source>
        <strain evidence="10 11">CBS 14171</strain>
    </source>
</reference>
<feature type="active site" description="Proton acceptor" evidence="7">
    <location>
        <position position="356"/>
    </location>
</feature>
<evidence type="ECO:0000313" key="10">
    <source>
        <dbReference type="EMBL" id="CAK9440372.1"/>
    </source>
</evidence>
<dbReference type="Gene3D" id="3.30.1600.10">
    <property type="entry name" value="SIR2/SIRT2 'Small Domain"/>
    <property type="match status" value="1"/>
</dbReference>
<dbReference type="GeneID" id="92209668"/>
<keyword evidence="3" id="KW-0808">Transferase</keyword>
<keyword evidence="4 7" id="KW-0479">Metal-binding</keyword>
<dbReference type="PANTHER" id="PTHR11085">
    <property type="entry name" value="NAD-DEPENDENT PROTEIN DEACYLASE SIRTUIN-5, MITOCHONDRIAL-RELATED"/>
    <property type="match status" value="1"/>
</dbReference>
<dbReference type="InterPro" id="IPR003000">
    <property type="entry name" value="Sirtuin"/>
</dbReference>
<dbReference type="Pfam" id="PF02146">
    <property type="entry name" value="SIR2"/>
    <property type="match status" value="1"/>
</dbReference>
<feature type="binding site" evidence="7">
    <location>
        <position position="388"/>
    </location>
    <ligand>
        <name>Zn(2+)</name>
        <dbReference type="ChEBI" id="CHEBI:29105"/>
    </ligand>
</feature>
<feature type="binding site" evidence="7">
    <location>
        <position position="391"/>
    </location>
    <ligand>
        <name>Zn(2+)</name>
        <dbReference type="ChEBI" id="CHEBI:29105"/>
    </ligand>
</feature>
<evidence type="ECO:0000256" key="2">
    <source>
        <dbReference type="ARBA" id="ARBA00006924"/>
    </source>
</evidence>
<protein>
    <recommendedName>
        <fullName evidence="9">Deacetylase sirtuin-type domain-containing protein</fullName>
    </recommendedName>
</protein>
<evidence type="ECO:0000256" key="3">
    <source>
        <dbReference type="ARBA" id="ARBA00022679"/>
    </source>
</evidence>
<dbReference type="RefSeq" id="XP_066831410.1">
    <property type="nucleotide sequence ID" value="XM_066974697.1"/>
</dbReference>
<dbReference type="Proteomes" id="UP001497383">
    <property type="component" value="Chromosome 5"/>
</dbReference>